<dbReference type="InterPro" id="IPR003004">
    <property type="entry name" value="GspF/PilC"/>
</dbReference>
<evidence type="ECO:0000256" key="4">
    <source>
        <dbReference type="ARBA" id="ARBA00022692"/>
    </source>
</evidence>
<feature type="transmembrane region" description="Helical" evidence="7">
    <location>
        <begin position="204"/>
        <end position="225"/>
    </location>
</feature>
<evidence type="ECO:0000256" key="1">
    <source>
        <dbReference type="ARBA" id="ARBA00004651"/>
    </source>
</evidence>
<proteinExistence type="inferred from homology"/>
<dbReference type="PANTHER" id="PTHR30012:SF0">
    <property type="entry name" value="TYPE II SECRETION SYSTEM PROTEIN F-RELATED"/>
    <property type="match status" value="1"/>
</dbReference>
<feature type="domain" description="Type II secretion system protein GspF" evidence="8">
    <location>
        <begin position="256"/>
        <end position="372"/>
    </location>
</feature>
<evidence type="ECO:0000256" key="6">
    <source>
        <dbReference type="ARBA" id="ARBA00023136"/>
    </source>
</evidence>
<evidence type="ECO:0000313" key="10">
    <source>
        <dbReference type="Proteomes" id="UP000325155"/>
    </source>
</evidence>
<dbReference type="PANTHER" id="PTHR30012">
    <property type="entry name" value="GENERAL SECRETION PATHWAY PROTEIN"/>
    <property type="match status" value="1"/>
</dbReference>
<reference evidence="9 10" key="1">
    <citation type="submission" date="2019-08" db="EMBL/GenBank/DDBJ databases">
        <title>Highly reduced genomes of protist endosymbionts show evolutionary convergence.</title>
        <authorList>
            <person name="George E."/>
            <person name="Husnik F."/>
            <person name="Tashyreva D."/>
            <person name="Prokopchuk G."/>
            <person name="Horak A."/>
            <person name="Kwong W.K."/>
            <person name="Lukes J."/>
            <person name="Keeling P.J."/>
        </authorList>
    </citation>
    <scope>NUCLEOTIDE SEQUENCE [LARGE SCALE GENOMIC DNA]</scope>
    <source>
        <strain evidence="9">1605</strain>
    </source>
</reference>
<feature type="transmembrane region" description="Helical" evidence="7">
    <location>
        <begin position="160"/>
        <end position="184"/>
    </location>
</feature>
<evidence type="ECO:0000313" key="9">
    <source>
        <dbReference type="EMBL" id="QEK37783.1"/>
    </source>
</evidence>
<accession>A0A5C0UDS3</accession>
<dbReference type="InterPro" id="IPR042094">
    <property type="entry name" value="T2SS_GspF_sf"/>
</dbReference>
<evidence type="ECO:0000259" key="8">
    <source>
        <dbReference type="Pfam" id="PF00482"/>
    </source>
</evidence>
<dbReference type="Pfam" id="PF00482">
    <property type="entry name" value="T2SSF"/>
    <property type="match status" value="2"/>
</dbReference>
<comment type="subcellular location">
    <subcellularLocation>
        <location evidence="1">Cell membrane</location>
        <topology evidence="1">Multi-pass membrane protein</topology>
    </subcellularLocation>
</comment>
<evidence type="ECO:0000256" key="5">
    <source>
        <dbReference type="ARBA" id="ARBA00022989"/>
    </source>
</evidence>
<keyword evidence="3" id="KW-1003">Cell membrane</keyword>
<gene>
    <name evidence="9" type="ORF">FZC35_00010</name>
</gene>
<sequence>MLFKYLALSKSGVRKSGLLEANSFEDAMMVMDHKDMSVVSLKRKIVFFGNKLSDSDLFLMFDFLSKFMLNGLALDKSLDMIYECSIRSSSMCINIKLLIVKGFSFSEALLKNKKQFNKSNIGIFSVIDKVGSINKFCVFLSQYYKKMHKHRNKIKKNMRYPILLCVFFLISFSVVLNLLIPSIVDLMQQTNQDIPAPLSIMNHISSHFGLYVLSFASLPFLAFIFRERMSDLLDIIPFVRKYRMYRDFSFFFYVSSMLLSNEIRLINGFRIAKDCMLVRRNAYMIEEVCSSVESGESISNAFQNAGIEERLCKLIDLYEKSANLQDGFHVISEMYEMEMFKIIDGIGDYLQPVILSLITGLISLIVYSIMVPVYSSFSV</sequence>
<keyword evidence="5 7" id="KW-1133">Transmembrane helix</keyword>
<dbReference type="Proteomes" id="UP000325155">
    <property type="component" value="Chromosome"/>
</dbReference>
<dbReference type="GO" id="GO:0005886">
    <property type="term" value="C:plasma membrane"/>
    <property type="evidence" value="ECO:0007669"/>
    <property type="project" value="UniProtKB-SubCell"/>
</dbReference>
<keyword evidence="6 7" id="KW-0472">Membrane</keyword>
<protein>
    <recommendedName>
        <fullName evidence="8">Type II secretion system protein GspF domain-containing protein</fullName>
    </recommendedName>
</protein>
<dbReference type="EMBL" id="CP043315">
    <property type="protein sequence ID" value="QEK37783.1"/>
    <property type="molecule type" value="Genomic_DNA"/>
</dbReference>
<feature type="domain" description="Type II secretion system protein GspF" evidence="8">
    <location>
        <begin position="64"/>
        <end position="181"/>
    </location>
</feature>
<feature type="transmembrane region" description="Helical" evidence="7">
    <location>
        <begin position="349"/>
        <end position="370"/>
    </location>
</feature>
<dbReference type="AlphaFoldDB" id="A0A5C0UDS3"/>
<dbReference type="InterPro" id="IPR018076">
    <property type="entry name" value="T2SS_GspF_dom"/>
</dbReference>
<organism evidence="9 10">
    <name type="scientific">Candidatus Cytomitobacter indipagum</name>
    <dbReference type="NCBI Taxonomy" id="2601575"/>
    <lineage>
        <taxon>Bacteria</taxon>
        <taxon>Pseudomonadati</taxon>
        <taxon>Pseudomonadota</taxon>
        <taxon>Alphaproteobacteria</taxon>
        <taxon>Holosporales</taxon>
        <taxon>Holosporaceae</taxon>
        <taxon>Candidatus Cytomitobacter</taxon>
    </lineage>
</organism>
<evidence type="ECO:0000256" key="7">
    <source>
        <dbReference type="SAM" id="Phobius"/>
    </source>
</evidence>
<dbReference type="KEGG" id="cip:FZC35_00010"/>
<comment type="similarity">
    <text evidence="2">Belongs to the GSP F family.</text>
</comment>
<keyword evidence="4 7" id="KW-0812">Transmembrane</keyword>
<evidence type="ECO:0000256" key="3">
    <source>
        <dbReference type="ARBA" id="ARBA00022475"/>
    </source>
</evidence>
<evidence type="ECO:0000256" key="2">
    <source>
        <dbReference type="ARBA" id="ARBA00005745"/>
    </source>
</evidence>
<dbReference type="RefSeq" id="WP_148980630.1">
    <property type="nucleotide sequence ID" value="NZ_CP043315.1"/>
</dbReference>
<name>A0A5C0UDS3_9PROT</name>
<keyword evidence="10" id="KW-1185">Reference proteome</keyword>
<dbReference type="Gene3D" id="1.20.81.30">
    <property type="entry name" value="Type II secretion system (T2SS), domain F"/>
    <property type="match status" value="2"/>
</dbReference>
<dbReference type="OrthoDB" id="9805682at2"/>